<name>A0A4P7QE43_9CORY</name>
<sequence length="231" mass="24274" precursor="true">MGLTVKKFVTALAGALLIGMGGLTAPTAAAQGQVINIPLPHGSSVRDFVAVTGIGKNTVNQGATIYGEDGPGRVMRCTLGYISPGNTYGYAAAHCFTQREGSVVYDSRFRPIGRVSNIYTGGGRDFARIAFNDNVFGRNVMTGDKTLSWRNARVGDPICFYGQSSGAPKCSRVSNVAPYKVTASSHSAVRGDSGGPAWIPGKGWIGVVSAAQIMYVGNAPVRHETLIETVR</sequence>
<feature type="chain" id="PRO_5020576496" description="Trypsin" evidence="1">
    <location>
        <begin position="31"/>
        <end position="231"/>
    </location>
</feature>
<dbReference type="KEGG" id="cee:CENDO_02735"/>
<dbReference type="SUPFAM" id="SSF50494">
    <property type="entry name" value="Trypsin-like serine proteases"/>
    <property type="match status" value="1"/>
</dbReference>
<dbReference type="InterPro" id="IPR009003">
    <property type="entry name" value="Peptidase_S1_PA"/>
</dbReference>
<evidence type="ECO:0000313" key="3">
    <source>
        <dbReference type="Proteomes" id="UP000296352"/>
    </source>
</evidence>
<gene>
    <name evidence="2" type="ORF">CENDO_02735</name>
</gene>
<feature type="signal peptide" evidence="1">
    <location>
        <begin position="1"/>
        <end position="30"/>
    </location>
</feature>
<protein>
    <recommendedName>
        <fullName evidence="4">Trypsin</fullName>
    </recommendedName>
</protein>
<evidence type="ECO:0008006" key="4">
    <source>
        <dbReference type="Google" id="ProtNLM"/>
    </source>
</evidence>
<organism evidence="2 3">
    <name type="scientific">Corynebacterium endometrii</name>
    <dbReference type="NCBI Taxonomy" id="2488819"/>
    <lineage>
        <taxon>Bacteria</taxon>
        <taxon>Bacillati</taxon>
        <taxon>Actinomycetota</taxon>
        <taxon>Actinomycetes</taxon>
        <taxon>Mycobacteriales</taxon>
        <taxon>Corynebacteriaceae</taxon>
        <taxon>Corynebacterium</taxon>
    </lineage>
</organism>
<accession>A0A4P7QE43</accession>
<evidence type="ECO:0000256" key="1">
    <source>
        <dbReference type="SAM" id="SignalP"/>
    </source>
</evidence>
<dbReference type="InterPro" id="IPR043504">
    <property type="entry name" value="Peptidase_S1_PA_chymotrypsin"/>
</dbReference>
<proteinExistence type="predicted"/>
<dbReference type="Proteomes" id="UP000296352">
    <property type="component" value="Chromosome"/>
</dbReference>
<dbReference type="Gene3D" id="2.40.10.10">
    <property type="entry name" value="Trypsin-like serine proteases"/>
    <property type="match status" value="2"/>
</dbReference>
<keyword evidence="1" id="KW-0732">Signal</keyword>
<evidence type="ECO:0000313" key="2">
    <source>
        <dbReference type="EMBL" id="QCB27845.1"/>
    </source>
</evidence>
<dbReference type="AlphaFoldDB" id="A0A4P7QE43"/>
<keyword evidence="3" id="KW-1185">Reference proteome</keyword>
<dbReference type="EMBL" id="CP039247">
    <property type="protein sequence ID" value="QCB27845.1"/>
    <property type="molecule type" value="Genomic_DNA"/>
</dbReference>
<reference evidence="2 3" key="1">
    <citation type="submission" date="2019-04" db="EMBL/GenBank/DDBJ databases">
        <title>Corynebacterium endometrii sp. nov., isolated from the uterus of a cow with endometritis.</title>
        <authorList>
            <person name="Ballas P."/>
            <person name="Ruckert C."/>
            <person name="Wagener K."/>
            <person name="Drillich M."/>
            <person name="Kaempfer P."/>
            <person name="Busse H.-J."/>
            <person name="Ehling-Schulz M."/>
        </authorList>
    </citation>
    <scope>NUCLEOTIDE SEQUENCE [LARGE SCALE GENOMIC DNA]</scope>
    <source>
        <strain evidence="2 3">LMM-1653</strain>
    </source>
</reference>